<dbReference type="SMART" id="SM00823">
    <property type="entry name" value="PKS_PP"/>
    <property type="match status" value="1"/>
</dbReference>
<dbReference type="Pfam" id="PF00668">
    <property type="entry name" value="Condensation"/>
    <property type="match status" value="1"/>
</dbReference>
<dbReference type="EMBL" id="JBHSKP010000080">
    <property type="protein sequence ID" value="MFC5157071.1"/>
    <property type="molecule type" value="Genomic_DNA"/>
</dbReference>
<dbReference type="InterPro" id="IPR020806">
    <property type="entry name" value="PKS_PP-bd"/>
</dbReference>
<name>A0ABW0AV62_9ACTN</name>
<dbReference type="InterPro" id="IPR023213">
    <property type="entry name" value="CAT-like_dom_sf"/>
</dbReference>
<keyword evidence="3" id="KW-0597">Phosphoprotein</keyword>
<evidence type="ECO:0000256" key="3">
    <source>
        <dbReference type="ARBA" id="ARBA00022553"/>
    </source>
</evidence>
<comment type="cofactor">
    <cofactor evidence="1">
        <name>pantetheine 4'-phosphate</name>
        <dbReference type="ChEBI" id="CHEBI:47942"/>
    </cofactor>
</comment>
<feature type="non-terminal residue" evidence="6">
    <location>
        <position position="673"/>
    </location>
</feature>
<dbReference type="Gene3D" id="3.30.559.30">
    <property type="entry name" value="Nonribosomal peptide synthetase, condensation domain"/>
    <property type="match status" value="1"/>
</dbReference>
<accession>A0ABW0AV62</accession>
<organism evidence="6 7">
    <name type="scientific">Streptomyces amakusaensis</name>
    <dbReference type="NCBI Taxonomy" id="67271"/>
    <lineage>
        <taxon>Bacteria</taxon>
        <taxon>Bacillati</taxon>
        <taxon>Actinomycetota</taxon>
        <taxon>Actinomycetes</taxon>
        <taxon>Kitasatosporales</taxon>
        <taxon>Streptomycetaceae</taxon>
        <taxon>Streptomyces</taxon>
    </lineage>
</organism>
<dbReference type="Proteomes" id="UP001596160">
    <property type="component" value="Unassembled WGS sequence"/>
</dbReference>
<dbReference type="PROSITE" id="PS00012">
    <property type="entry name" value="PHOSPHOPANTETHEINE"/>
    <property type="match status" value="1"/>
</dbReference>
<dbReference type="InterPro" id="IPR001242">
    <property type="entry name" value="Condensation_dom"/>
</dbReference>
<feature type="non-terminal residue" evidence="6">
    <location>
        <position position="1"/>
    </location>
</feature>
<evidence type="ECO:0000313" key="6">
    <source>
        <dbReference type="EMBL" id="MFC5157071.1"/>
    </source>
</evidence>
<dbReference type="InterPro" id="IPR009081">
    <property type="entry name" value="PP-bd_ACP"/>
</dbReference>
<evidence type="ECO:0000256" key="4">
    <source>
        <dbReference type="SAM" id="MobiDB-lite"/>
    </source>
</evidence>
<dbReference type="InterPro" id="IPR006162">
    <property type="entry name" value="Ppantetheine_attach_site"/>
</dbReference>
<dbReference type="SUPFAM" id="SSF56801">
    <property type="entry name" value="Acetyl-CoA synthetase-like"/>
    <property type="match status" value="1"/>
</dbReference>
<proteinExistence type="predicted"/>
<gene>
    <name evidence="6" type="ORF">ACFPRH_35705</name>
</gene>
<dbReference type="PROSITE" id="PS50075">
    <property type="entry name" value="CARRIER"/>
    <property type="match status" value="1"/>
</dbReference>
<dbReference type="Gene3D" id="3.30.559.10">
    <property type="entry name" value="Chloramphenicol acetyltransferase-like domain"/>
    <property type="match status" value="1"/>
</dbReference>
<dbReference type="SUPFAM" id="SSF47336">
    <property type="entry name" value="ACP-like"/>
    <property type="match status" value="1"/>
</dbReference>
<dbReference type="InterPro" id="IPR045851">
    <property type="entry name" value="AMP-bd_C_sf"/>
</dbReference>
<dbReference type="Gene3D" id="2.30.38.10">
    <property type="entry name" value="Luciferase, Domain 3"/>
    <property type="match status" value="1"/>
</dbReference>
<evidence type="ECO:0000313" key="7">
    <source>
        <dbReference type="Proteomes" id="UP001596160"/>
    </source>
</evidence>
<keyword evidence="2" id="KW-0596">Phosphopantetheine</keyword>
<dbReference type="Pfam" id="PF00550">
    <property type="entry name" value="PP-binding"/>
    <property type="match status" value="1"/>
</dbReference>
<reference evidence="7" key="1">
    <citation type="journal article" date="2019" name="Int. J. Syst. Evol. Microbiol.">
        <title>The Global Catalogue of Microorganisms (GCM) 10K type strain sequencing project: providing services to taxonomists for standard genome sequencing and annotation.</title>
        <authorList>
            <consortium name="The Broad Institute Genomics Platform"/>
            <consortium name="The Broad Institute Genome Sequencing Center for Infectious Disease"/>
            <person name="Wu L."/>
            <person name="Ma J."/>
        </authorList>
    </citation>
    <scope>NUCLEOTIDE SEQUENCE [LARGE SCALE GENOMIC DNA]</scope>
    <source>
        <strain evidence="7">PCU 266</strain>
    </source>
</reference>
<dbReference type="Pfam" id="PF13193">
    <property type="entry name" value="AMP-binding_C"/>
    <property type="match status" value="1"/>
</dbReference>
<dbReference type="Gene3D" id="3.30.300.30">
    <property type="match status" value="1"/>
</dbReference>
<dbReference type="Gene3D" id="1.10.1200.10">
    <property type="entry name" value="ACP-like"/>
    <property type="match status" value="1"/>
</dbReference>
<dbReference type="RefSeq" id="WP_344486897.1">
    <property type="nucleotide sequence ID" value="NZ_BAAASB010000065.1"/>
</dbReference>
<evidence type="ECO:0000256" key="1">
    <source>
        <dbReference type="ARBA" id="ARBA00001957"/>
    </source>
</evidence>
<evidence type="ECO:0000259" key="5">
    <source>
        <dbReference type="PROSITE" id="PS50075"/>
    </source>
</evidence>
<evidence type="ECO:0000256" key="2">
    <source>
        <dbReference type="ARBA" id="ARBA00022450"/>
    </source>
</evidence>
<comment type="caution">
    <text evidence="6">The sequence shown here is derived from an EMBL/GenBank/DDBJ whole genome shotgun (WGS) entry which is preliminary data.</text>
</comment>
<protein>
    <submittedName>
        <fullName evidence="6">Condensation domain-containing protein</fullName>
    </submittedName>
</protein>
<dbReference type="InterPro" id="IPR036736">
    <property type="entry name" value="ACP-like_sf"/>
</dbReference>
<feature type="domain" description="Carrier" evidence="5">
    <location>
        <begin position="139"/>
        <end position="213"/>
    </location>
</feature>
<feature type="region of interest" description="Disordered" evidence="4">
    <location>
        <begin position="424"/>
        <end position="449"/>
    </location>
</feature>
<dbReference type="InterPro" id="IPR025110">
    <property type="entry name" value="AMP-bd_C"/>
</dbReference>
<dbReference type="PANTHER" id="PTHR45527:SF1">
    <property type="entry name" value="FATTY ACID SYNTHASE"/>
    <property type="match status" value="1"/>
</dbReference>
<dbReference type="SUPFAM" id="SSF52777">
    <property type="entry name" value="CoA-dependent acyltransferases"/>
    <property type="match status" value="2"/>
</dbReference>
<sequence>LTAERFTANPHGTPGTRMYRTGDLARRRTDGHIEFLGRADDQIKIRGFRIELGEIETALTHHPHVTTATVILRDDRLIAYTTGTAEPAALRAALIGELPEYMVPAVIMNLDELPTNVNGKLDRAALPAPEAASITLSRAPQGPQETLLAGIFAEVLELDGVGAEDDFFRLGGHSLLATRVVARVRAAGIACSVRDVFEARTVAALAARLGGGSAVERPALTGAATRPERLPLSYAQRRLWFLDQMEGRGSTYNVPFAVRLRGALDIPALEAAVHDVITRHEALRTLFAEHEGEPYQRVLRPEDAQVPFTVAEVAEDEPAARVDAASEEVFDLTVDVPVRVTLLRTAEDDHTLVLLIHHIATDEWSTGPLLGDLDTAYRARLAGGAPEFTPLPVQYADYALWQHELLTDTPLATAQTEHWRTTLAGLPDELPLPTDRPRPATPSHAGDTIEAELSPELVAALDGLVRESGATMFMVVHAAVAALLHRLGAGDDIPLGSPVAGRGETALDDLVGFFVNTVVLRADLSGDPTFAELLDRVRTTDLAALDHTDLPFDSVVETVNPERSLNRHPLFQTMVAYEGGGPDLTRLFGTEAEELRILAGAAKFDLDILFRRTHPEGAGSEGMVCGIRYATDLFDRVTVGTLADRLLRLLEQAVADPTRPIAALELLDEAEQA</sequence>
<dbReference type="CDD" id="cd19540">
    <property type="entry name" value="LCL_NRPS-like"/>
    <property type="match status" value="1"/>
</dbReference>
<keyword evidence="7" id="KW-1185">Reference proteome</keyword>
<dbReference type="PANTHER" id="PTHR45527">
    <property type="entry name" value="NONRIBOSOMAL PEPTIDE SYNTHETASE"/>
    <property type="match status" value="1"/>
</dbReference>